<name>A0A5C6Q6R4_9GAMM</name>
<evidence type="ECO:0000256" key="2">
    <source>
        <dbReference type="ARBA" id="ARBA00022630"/>
    </source>
</evidence>
<dbReference type="EC" id="1.-.-.-" evidence="7"/>
<reference evidence="11 13" key="1">
    <citation type="submission" date="2019-07" db="EMBL/GenBank/DDBJ databases">
        <title>Genomes of sea-ice associated Colwellia species.</title>
        <authorList>
            <person name="Bowman J.P."/>
        </authorList>
    </citation>
    <scope>NUCLEOTIDE SEQUENCE [LARGE SCALE GENOMIC DNA]</scope>
    <source>
        <strain evidence="10 12">ACAM 607</strain>
        <strain evidence="11 13">IC036</strain>
    </source>
</reference>
<dbReference type="Proteomes" id="UP000321917">
    <property type="component" value="Unassembled WGS sequence"/>
</dbReference>
<keyword evidence="5 7" id="KW-0560">Oxidoreductase</keyword>
<evidence type="ECO:0000259" key="9">
    <source>
        <dbReference type="Pfam" id="PF00881"/>
    </source>
</evidence>
<keyword evidence="2 7" id="KW-0285">Flavoprotein</keyword>
<dbReference type="InterPro" id="IPR029479">
    <property type="entry name" value="Nitroreductase"/>
</dbReference>
<evidence type="ECO:0000313" key="10">
    <source>
        <dbReference type="EMBL" id="TWX57080.1"/>
    </source>
</evidence>
<dbReference type="AlphaFoldDB" id="A0A5C6Q6R4"/>
<dbReference type="RefSeq" id="WP_146800105.1">
    <property type="nucleotide sequence ID" value="NZ_VOLP01000019.1"/>
</dbReference>
<feature type="binding site" description="in other chain" evidence="8">
    <location>
        <begin position="10"/>
        <end position="12"/>
    </location>
    <ligand>
        <name>FMN</name>
        <dbReference type="ChEBI" id="CHEBI:58210"/>
        <note>ligand shared between dimeric partners</note>
    </ligand>
</feature>
<dbReference type="InterPro" id="IPR026021">
    <property type="entry name" value="YdjA-like"/>
</dbReference>
<evidence type="ECO:0000313" key="11">
    <source>
        <dbReference type="EMBL" id="TWX64267.1"/>
    </source>
</evidence>
<comment type="similarity">
    <text evidence="1 7">Belongs to the nitroreductase family.</text>
</comment>
<dbReference type="GO" id="GO:0016491">
    <property type="term" value="F:oxidoreductase activity"/>
    <property type="evidence" value="ECO:0007669"/>
    <property type="project" value="UniProtKB-UniRule"/>
</dbReference>
<keyword evidence="12" id="KW-1185">Reference proteome</keyword>
<dbReference type="EMBL" id="VOLR01000020">
    <property type="protein sequence ID" value="TWX57080.1"/>
    <property type="molecule type" value="Genomic_DNA"/>
</dbReference>
<feature type="domain" description="Nitroreductase" evidence="9">
    <location>
        <begin position="23"/>
        <end position="161"/>
    </location>
</feature>
<evidence type="ECO:0000256" key="5">
    <source>
        <dbReference type="ARBA" id="ARBA00023002"/>
    </source>
</evidence>
<dbReference type="Gene3D" id="3.40.109.10">
    <property type="entry name" value="NADH Oxidase"/>
    <property type="match status" value="1"/>
</dbReference>
<feature type="binding site" evidence="8">
    <location>
        <position position="35"/>
    </location>
    <ligand>
        <name>FMN</name>
        <dbReference type="ChEBI" id="CHEBI:58210"/>
        <note>ligand shared between dimeric partners</note>
    </ligand>
</feature>
<accession>A0A5C6Q6R4</accession>
<evidence type="ECO:0000313" key="12">
    <source>
        <dbReference type="Proteomes" id="UP000321525"/>
    </source>
</evidence>
<dbReference type="EMBL" id="VOLQ01000033">
    <property type="protein sequence ID" value="TWX64267.1"/>
    <property type="molecule type" value="Genomic_DNA"/>
</dbReference>
<keyword evidence="3 7" id="KW-0288">FMN</keyword>
<dbReference type="InterPro" id="IPR052530">
    <property type="entry name" value="NAD(P)H_nitroreductase"/>
</dbReference>
<dbReference type="OrthoDB" id="9804207at2"/>
<dbReference type="Pfam" id="PF00881">
    <property type="entry name" value="Nitroreductase"/>
    <property type="match status" value="1"/>
</dbReference>
<dbReference type="InterPro" id="IPR000415">
    <property type="entry name" value="Nitroreductase-like"/>
</dbReference>
<evidence type="ECO:0000256" key="4">
    <source>
        <dbReference type="ARBA" id="ARBA00022857"/>
    </source>
</evidence>
<comment type="cofactor">
    <cofactor evidence="8">
        <name>FMN</name>
        <dbReference type="ChEBI" id="CHEBI:58210"/>
    </cofactor>
    <text evidence="8">Binds 1 FMN per subunit.</text>
</comment>
<dbReference type="NCBIfam" id="NF008088">
    <property type="entry name" value="PRK10828.1"/>
    <property type="match status" value="1"/>
</dbReference>
<evidence type="ECO:0000256" key="8">
    <source>
        <dbReference type="PIRSR" id="PIRSR000232-1"/>
    </source>
</evidence>
<gene>
    <name evidence="10" type="ORF">ESZ26_14065</name>
    <name evidence="11" type="ORF">ESZ27_14915</name>
</gene>
<feature type="binding site" evidence="8">
    <location>
        <position position="39"/>
    </location>
    <ligand>
        <name>FMN</name>
        <dbReference type="ChEBI" id="CHEBI:58210"/>
        <note>ligand shared between dimeric partners</note>
    </ligand>
</feature>
<keyword evidence="6 7" id="KW-0520">NAD</keyword>
<dbReference type="CDD" id="cd02135">
    <property type="entry name" value="YdjA-like"/>
    <property type="match status" value="1"/>
</dbReference>
<evidence type="ECO:0000256" key="6">
    <source>
        <dbReference type="ARBA" id="ARBA00023027"/>
    </source>
</evidence>
<evidence type="ECO:0000313" key="13">
    <source>
        <dbReference type="Proteomes" id="UP000321917"/>
    </source>
</evidence>
<feature type="binding site" description="in other chain" evidence="8">
    <location>
        <begin position="131"/>
        <end position="133"/>
    </location>
    <ligand>
        <name>FMN</name>
        <dbReference type="ChEBI" id="CHEBI:58210"/>
        <note>ligand shared between dimeric partners</note>
    </ligand>
</feature>
<dbReference type="SUPFAM" id="SSF55469">
    <property type="entry name" value="FMN-dependent nitroreductase-like"/>
    <property type="match status" value="1"/>
</dbReference>
<evidence type="ECO:0000256" key="7">
    <source>
        <dbReference type="PIRNR" id="PIRNR000232"/>
    </source>
</evidence>
<dbReference type="PIRSF" id="PIRSF000232">
    <property type="entry name" value="YdjA"/>
    <property type="match status" value="1"/>
</dbReference>
<sequence length="182" mass="20081">MDAKELLLQRQSNPRLIAPAPVASDLEFILNAGMRVPDHGCLSPWFFTVIKEQGLDKLSQIFEQAATAQQFTEAKIQKAKNMPYRAPLIIVVSTQYQAHDKVPKSEQAIAAGCCAHAMQMAAFSLGYGAVWRTGDFSYDPAVKRDLAIDQNNDIVGFIYIGTAENQRPIKPAKTIASHVSYL</sequence>
<proteinExistence type="inferred from homology"/>
<evidence type="ECO:0000256" key="3">
    <source>
        <dbReference type="ARBA" id="ARBA00022643"/>
    </source>
</evidence>
<dbReference type="PANTHER" id="PTHR43821:SF1">
    <property type="entry name" value="NAD(P)H NITROREDUCTASE YDJA-RELATED"/>
    <property type="match status" value="1"/>
</dbReference>
<organism evidence="11 13">
    <name type="scientific">Colwellia hornerae</name>
    <dbReference type="NCBI Taxonomy" id="89402"/>
    <lineage>
        <taxon>Bacteria</taxon>
        <taxon>Pseudomonadati</taxon>
        <taxon>Pseudomonadota</taxon>
        <taxon>Gammaproteobacteria</taxon>
        <taxon>Alteromonadales</taxon>
        <taxon>Colwelliaceae</taxon>
        <taxon>Colwellia</taxon>
    </lineage>
</organism>
<dbReference type="PANTHER" id="PTHR43821">
    <property type="entry name" value="NAD(P)H NITROREDUCTASE YDJA-RELATED"/>
    <property type="match status" value="1"/>
</dbReference>
<protein>
    <recommendedName>
        <fullName evidence="7">Putative NAD(P)H nitroreductase</fullName>
        <ecNumber evidence="7">1.-.-.-</ecNumber>
    </recommendedName>
</protein>
<evidence type="ECO:0000256" key="1">
    <source>
        <dbReference type="ARBA" id="ARBA00007118"/>
    </source>
</evidence>
<dbReference type="Proteomes" id="UP000321525">
    <property type="component" value="Unassembled WGS sequence"/>
</dbReference>
<keyword evidence="4 7" id="KW-0521">NADP</keyword>
<comment type="caution">
    <text evidence="11">The sequence shown here is derived from an EMBL/GenBank/DDBJ whole genome shotgun (WGS) entry which is preliminary data.</text>
</comment>